<dbReference type="PROSITE" id="PS51257">
    <property type="entry name" value="PROKAR_LIPOPROTEIN"/>
    <property type="match status" value="1"/>
</dbReference>
<dbReference type="RefSeq" id="WP_092592081.1">
    <property type="nucleotide sequence ID" value="NZ_FMXN01000003.1"/>
</dbReference>
<feature type="domain" description="NAD(P)-binding" evidence="1">
    <location>
        <begin position="10"/>
        <end position="202"/>
    </location>
</feature>
<proteinExistence type="predicted"/>
<dbReference type="OrthoDB" id="9808276at2"/>
<gene>
    <name evidence="2" type="ORF">SAMN02927930_00855</name>
</gene>
<dbReference type="InterPro" id="IPR036291">
    <property type="entry name" value="NAD(P)-bd_dom_sf"/>
</dbReference>
<dbReference type="CDD" id="cd05266">
    <property type="entry name" value="SDR_a4"/>
    <property type="match status" value="1"/>
</dbReference>
<dbReference type="Pfam" id="PF13460">
    <property type="entry name" value="NAD_binding_10"/>
    <property type="match status" value="1"/>
</dbReference>
<dbReference type="EMBL" id="FMXN01000003">
    <property type="protein sequence ID" value="SDB21082.1"/>
    <property type="molecule type" value="Genomic_DNA"/>
</dbReference>
<dbReference type="InterPro" id="IPR051783">
    <property type="entry name" value="NAD(P)-dependent_oxidoreduct"/>
</dbReference>
<sequence>MKKVLFLGYGDIAHQSAQLLTAGQWQVVGACRQPERKPALPNVELVSADANSETDLRELLAQNFDAIVITLTPASIDRDGYHQGYVVPCRHLQHLLYQHPHPPQIIYVSSTQVYGHRHGEWVDESSPTKPTTASGEMLLQAEQVLLGSPAKVTILRCAGIYGPGRERLSNLIQSGRATLTLAWTNHIHSADIAGFIVYLLEHQEHQGKVYVVSDHQPLPQAEVYQRIAAQLGLTTAHLPRSAEVGPRGSKRLRNDAMRATGYRFIYPTRF</sequence>
<evidence type="ECO:0000313" key="2">
    <source>
        <dbReference type="EMBL" id="SDB21082.1"/>
    </source>
</evidence>
<dbReference type="InterPro" id="IPR016040">
    <property type="entry name" value="NAD(P)-bd_dom"/>
</dbReference>
<dbReference type="GO" id="GO:0004029">
    <property type="term" value="F:aldehyde dehydrogenase (NAD+) activity"/>
    <property type="evidence" value="ECO:0007669"/>
    <property type="project" value="TreeGrafter"/>
</dbReference>
<dbReference type="Gene3D" id="3.40.50.720">
    <property type="entry name" value="NAD(P)-binding Rossmann-like Domain"/>
    <property type="match status" value="1"/>
</dbReference>
<keyword evidence="3" id="KW-1185">Reference proteome</keyword>
<name>A0A1G6BKB7_9GAMM</name>
<dbReference type="PANTHER" id="PTHR48079">
    <property type="entry name" value="PROTEIN YEEZ"/>
    <property type="match status" value="1"/>
</dbReference>
<reference evidence="3" key="1">
    <citation type="submission" date="2016-10" db="EMBL/GenBank/DDBJ databases">
        <authorList>
            <person name="Varghese N."/>
            <person name="Submissions S."/>
        </authorList>
    </citation>
    <scope>NUCLEOTIDE SEQUENCE [LARGE SCALE GENOMIC DNA]</scope>
    <source>
        <strain evidence="3">CGMCC 1.10824</strain>
    </source>
</reference>
<dbReference type="Proteomes" id="UP000199626">
    <property type="component" value="Unassembled WGS sequence"/>
</dbReference>
<accession>A0A1G6BKB7</accession>
<organism evidence="2 3">
    <name type="scientific">Pseudidiomarina indica</name>
    <dbReference type="NCBI Taxonomy" id="1159017"/>
    <lineage>
        <taxon>Bacteria</taxon>
        <taxon>Pseudomonadati</taxon>
        <taxon>Pseudomonadota</taxon>
        <taxon>Gammaproteobacteria</taxon>
        <taxon>Alteromonadales</taxon>
        <taxon>Idiomarinaceae</taxon>
        <taxon>Pseudidiomarina</taxon>
    </lineage>
</organism>
<dbReference type="PANTHER" id="PTHR48079:SF6">
    <property type="entry name" value="NAD(P)-BINDING DOMAIN-CONTAINING PROTEIN-RELATED"/>
    <property type="match status" value="1"/>
</dbReference>
<dbReference type="STRING" id="1159017.SAMN02927930_00855"/>
<evidence type="ECO:0000259" key="1">
    <source>
        <dbReference type="Pfam" id="PF13460"/>
    </source>
</evidence>
<dbReference type="SUPFAM" id="SSF51735">
    <property type="entry name" value="NAD(P)-binding Rossmann-fold domains"/>
    <property type="match status" value="1"/>
</dbReference>
<evidence type="ECO:0000313" key="3">
    <source>
        <dbReference type="Proteomes" id="UP000199626"/>
    </source>
</evidence>
<dbReference type="GO" id="GO:0005737">
    <property type="term" value="C:cytoplasm"/>
    <property type="evidence" value="ECO:0007669"/>
    <property type="project" value="TreeGrafter"/>
</dbReference>
<protein>
    <submittedName>
        <fullName evidence="2">Nucleoside-diphosphate-sugar epimerase</fullName>
    </submittedName>
</protein>
<dbReference type="AlphaFoldDB" id="A0A1G6BKB7"/>